<sequence length="296" mass="33873">MSRTSSAFTGKPFGVARVCRIWDMARSTVYWRRQPSRMEPRRRGPCGFHTDAELVEVIKGVLTESPFTGEGYRKVWAMLRDKDVRTSKERTLRLMRENGLLAVKRPGRPHGPKAHNGTIRTERVDEMWGTDMTTTMTLSEGNASIFFAIDHCSLELVGIHAAKRGTRLEALEPIRQGVRRNFGAFGKDVADGLTLRHDHGSQFISEDFQREIAFLGIKDSPSYVREPQGNGIAERFVRILKENLLWVRGFQTVEDLRQGLQSFKETYTTRWRVGRHGYRTPEQYREKLLSAMGKAA</sequence>
<dbReference type="EMBL" id="JAAGRQ010000010">
    <property type="protein sequence ID" value="NDY55848.1"/>
    <property type="molecule type" value="Genomic_DNA"/>
</dbReference>
<dbReference type="GO" id="GO:0003676">
    <property type="term" value="F:nucleic acid binding"/>
    <property type="evidence" value="ECO:0007669"/>
    <property type="project" value="InterPro"/>
</dbReference>
<dbReference type="InterPro" id="IPR001584">
    <property type="entry name" value="Integrase_cat-core"/>
</dbReference>
<evidence type="ECO:0000313" key="3">
    <source>
        <dbReference type="Proteomes" id="UP000469724"/>
    </source>
</evidence>
<feature type="domain" description="Integrase catalytic" evidence="1">
    <location>
        <begin position="108"/>
        <end position="289"/>
    </location>
</feature>
<dbReference type="SUPFAM" id="SSF53098">
    <property type="entry name" value="Ribonuclease H-like"/>
    <property type="match status" value="1"/>
</dbReference>
<organism evidence="2 3">
    <name type="scientific">Desulfolutivibrio sulfodismutans</name>
    <dbReference type="NCBI Taxonomy" id="63561"/>
    <lineage>
        <taxon>Bacteria</taxon>
        <taxon>Pseudomonadati</taxon>
        <taxon>Thermodesulfobacteriota</taxon>
        <taxon>Desulfovibrionia</taxon>
        <taxon>Desulfovibrionales</taxon>
        <taxon>Desulfovibrionaceae</taxon>
        <taxon>Desulfolutivibrio</taxon>
    </lineage>
</organism>
<protein>
    <submittedName>
        <fullName evidence="2">DDE-type integrase/transposase/recombinase</fullName>
    </submittedName>
</protein>
<name>A0A7K3NI36_9BACT</name>
<reference evidence="2 3" key="1">
    <citation type="submission" date="2020-02" db="EMBL/GenBank/DDBJ databases">
        <title>Comparative genomics of sulfur disproportionating microorganisms.</title>
        <authorList>
            <person name="Ward L.M."/>
            <person name="Bertran E."/>
            <person name="Johnston D.T."/>
        </authorList>
    </citation>
    <scope>NUCLEOTIDE SEQUENCE [LARGE SCALE GENOMIC DNA]</scope>
    <source>
        <strain evidence="2 3">DSM 3696</strain>
    </source>
</reference>
<comment type="caution">
    <text evidence="2">The sequence shown here is derived from an EMBL/GenBank/DDBJ whole genome shotgun (WGS) entry which is preliminary data.</text>
</comment>
<keyword evidence="3" id="KW-1185">Reference proteome</keyword>
<dbReference type="AlphaFoldDB" id="A0A7K3NI36"/>
<dbReference type="Proteomes" id="UP000469724">
    <property type="component" value="Unassembled WGS sequence"/>
</dbReference>
<dbReference type="PANTHER" id="PTHR46889">
    <property type="entry name" value="TRANSPOSASE INSF FOR INSERTION SEQUENCE IS3B-RELATED"/>
    <property type="match status" value="1"/>
</dbReference>
<dbReference type="GO" id="GO:0015074">
    <property type="term" value="P:DNA integration"/>
    <property type="evidence" value="ECO:0007669"/>
    <property type="project" value="InterPro"/>
</dbReference>
<dbReference type="Gene3D" id="3.30.420.10">
    <property type="entry name" value="Ribonuclease H-like superfamily/Ribonuclease H"/>
    <property type="match status" value="1"/>
</dbReference>
<evidence type="ECO:0000313" key="2">
    <source>
        <dbReference type="EMBL" id="NDY55848.1"/>
    </source>
</evidence>
<dbReference type="InterPro" id="IPR050900">
    <property type="entry name" value="Transposase_IS3/IS150/IS904"/>
</dbReference>
<dbReference type="Pfam" id="PF13276">
    <property type="entry name" value="HTH_21"/>
    <property type="match status" value="1"/>
</dbReference>
<dbReference type="Pfam" id="PF00665">
    <property type="entry name" value="rve"/>
    <property type="match status" value="1"/>
</dbReference>
<dbReference type="PROSITE" id="PS50994">
    <property type="entry name" value="INTEGRASE"/>
    <property type="match status" value="1"/>
</dbReference>
<dbReference type="RefSeq" id="WP_163300903.1">
    <property type="nucleotide sequence ID" value="NZ_JAAGRQ010000010.1"/>
</dbReference>
<dbReference type="InterPro" id="IPR036397">
    <property type="entry name" value="RNaseH_sf"/>
</dbReference>
<dbReference type="InterPro" id="IPR025948">
    <property type="entry name" value="HTH-like_dom"/>
</dbReference>
<gene>
    <name evidence="2" type="ORF">G3N56_03715</name>
</gene>
<evidence type="ECO:0000259" key="1">
    <source>
        <dbReference type="PROSITE" id="PS50994"/>
    </source>
</evidence>
<dbReference type="PANTHER" id="PTHR46889:SF4">
    <property type="entry name" value="TRANSPOSASE INSO FOR INSERTION SEQUENCE ELEMENT IS911B-RELATED"/>
    <property type="match status" value="1"/>
</dbReference>
<accession>A0A7K3NI36</accession>
<proteinExistence type="predicted"/>
<dbReference type="InterPro" id="IPR012337">
    <property type="entry name" value="RNaseH-like_sf"/>
</dbReference>